<proteinExistence type="predicted"/>
<dbReference type="InterPro" id="IPR036779">
    <property type="entry name" value="LysM_dom_sf"/>
</dbReference>
<feature type="region of interest" description="Disordered" evidence="1">
    <location>
        <begin position="337"/>
        <end position="404"/>
    </location>
</feature>
<dbReference type="RefSeq" id="WP_380676921.1">
    <property type="nucleotide sequence ID" value="NZ_CP173186.1"/>
</dbReference>
<dbReference type="PROSITE" id="PS51782">
    <property type="entry name" value="LYSM"/>
    <property type="match status" value="1"/>
</dbReference>
<evidence type="ECO:0000313" key="4">
    <source>
        <dbReference type="Proteomes" id="UP001589792"/>
    </source>
</evidence>
<evidence type="ECO:0000313" key="3">
    <source>
        <dbReference type="EMBL" id="MFC0227878.1"/>
    </source>
</evidence>
<name>A0ABV6EFU5_9GAMM</name>
<dbReference type="Proteomes" id="UP001589792">
    <property type="component" value="Unassembled WGS sequence"/>
</dbReference>
<dbReference type="InterPro" id="IPR013423">
    <property type="entry name" value="CHP02594"/>
</dbReference>
<reference evidence="3 4" key="1">
    <citation type="submission" date="2024-09" db="EMBL/GenBank/DDBJ databases">
        <authorList>
            <person name="Sun Q."/>
            <person name="Mori K."/>
        </authorList>
    </citation>
    <scope>NUCLEOTIDE SEQUENCE [LARGE SCALE GENOMIC DNA]</scope>
    <source>
        <strain evidence="3 4">CCM 8626</strain>
    </source>
</reference>
<feature type="compositionally biased region" description="Basic and acidic residues" evidence="1">
    <location>
        <begin position="365"/>
        <end position="375"/>
    </location>
</feature>
<dbReference type="InterPro" id="IPR018392">
    <property type="entry name" value="LysM"/>
</dbReference>
<dbReference type="EMBL" id="JBHLXG010000016">
    <property type="protein sequence ID" value="MFC0227878.1"/>
    <property type="molecule type" value="Genomic_DNA"/>
</dbReference>
<dbReference type="NCBIfam" id="TIGR02594">
    <property type="entry name" value="TIGR02594 family protein"/>
    <property type="match status" value="1"/>
</dbReference>
<accession>A0ABV6EFU5</accession>
<evidence type="ECO:0000259" key="2">
    <source>
        <dbReference type="PROSITE" id="PS51782"/>
    </source>
</evidence>
<keyword evidence="4" id="KW-1185">Reference proteome</keyword>
<sequence>MSHNFISATYDKRTLTAMYKMADGTIYIRKGGTIPWRLQNPGNVRPNSDDSPDSEYLQPLRLAIADTASGKFSMFSSEEDGWETKKKLLRTSLYRDCTISEMAEIYAPSGDGNDPEKYAKDVLKASGVSPDITLGDMDDATLEKVMQGMKKIEGYFSLKETRVEKWIATTNINLTDGIRPIPDCQLKVTIGNCEYEWKTNEVGALPTIAHILEGMKIEVKTVNSKGEDKILYLARAGKESKSIVLKKKFIQHKANTLAHNPKVPREKSQPEPIEYIVRSGDVLSKIASRFDVNTSELAANNNIKYANKIYPGQRIIIYGKKEKSTVDLKEQLPWEEHGESFPVPSYPQSIESKNSISNSPYSTRNEAKPSQHDVRTPQGKSSSIYPTSVERKDSVSKPPSVSTATVYQHYEKKNKEKLDTIGGKNSGKSQAILPFSNNEAPWMAIAMAEVSNCGGIDESNIPKEHNYHVLINKKSKQNLSTTPWCASFVNYCIHKAGYPMSHNPTGSVSFVGDINFKKIKKPVYGCLTVWWSSIAKQGHVAFVFGIDSVTSEIIVLGGNQNDSLNFMLKNDTSKPCVGYFIPVLYNPPTQSELGVYDIIELNKDINYTYTRSSKHRVKDR</sequence>
<dbReference type="SMART" id="SM00257">
    <property type="entry name" value="LysM"/>
    <property type="match status" value="1"/>
</dbReference>
<comment type="caution">
    <text evidence="3">The sequence shown here is derived from an EMBL/GenBank/DDBJ whole genome shotgun (WGS) entry which is preliminary data.</text>
</comment>
<organism evidence="3 4">
    <name type="scientific">Serratia aquatilis</name>
    <dbReference type="NCBI Taxonomy" id="1737515"/>
    <lineage>
        <taxon>Bacteria</taxon>
        <taxon>Pseudomonadati</taxon>
        <taxon>Pseudomonadota</taxon>
        <taxon>Gammaproteobacteria</taxon>
        <taxon>Enterobacterales</taxon>
        <taxon>Yersiniaceae</taxon>
        <taxon>Serratia</taxon>
    </lineage>
</organism>
<protein>
    <submittedName>
        <fullName evidence="3">TIGR02594 family protein</fullName>
    </submittedName>
</protein>
<dbReference type="CDD" id="cd00118">
    <property type="entry name" value="LysM"/>
    <property type="match status" value="1"/>
</dbReference>
<dbReference type="SUPFAM" id="SSF54106">
    <property type="entry name" value="LysM domain"/>
    <property type="match status" value="1"/>
</dbReference>
<feature type="compositionally biased region" description="Polar residues" evidence="1">
    <location>
        <begin position="346"/>
        <end position="364"/>
    </location>
</feature>
<feature type="domain" description="LysM" evidence="2">
    <location>
        <begin position="273"/>
        <end position="317"/>
    </location>
</feature>
<evidence type="ECO:0000256" key="1">
    <source>
        <dbReference type="SAM" id="MobiDB-lite"/>
    </source>
</evidence>
<gene>
    <name evidence="3" type="ORF">ACFFJ3_15460</name>
</gene>
<dbReference type="Pfam" id="PF01476">
    <property type="entry name" value="LysM"/>
    <property type="match status" value="1"/>
</dbReference>
<dbReference type="Gene3D" id="3.10.350.10">
    <property type="entry name" value="LysM domain"/>
    <property type="match status" value="1"/>
</dbReference>